<evidence type="ECO:0000256" key="9">
    <source>
        <dbReference type="ARBA" id="ARBA00023065"/>
    </source>
</evidence>
<accession>A0A3G8XV83</accession>
<keyword evidence="14" id="KW-0449">Lipoprotein</keyword>
<dbReference type="PROSITE" id="PS51257">
    <property type="entry name" value="PROKAR_LIPOPROTEIN"/>
    <property type="match status" value="1"/>
</dbReference>
<keyword evidence="11 15" id="KW-0472">Membrane</keyword>
<sequence>MKYLIYLLSFTLLCSCGIFPRESADDSLNYLNNIDSVALRASQNASLSTIQPGDQLVIVVSAKDQDVVKPFNQNFSSGQLVEEAIAGGNMRPQPTTLTGPTYVVDTQGNIDFPIIGTLNTNGKTLEEFRRVLKLSITRYIKDPVVSIRNTNYKVTVLGEVNKPGQYVITDGNATLLNALGLAGDLTMYGKRNDVLVVRNIDGVTTKERINLSNADFINSPYYNLKQGDVIYVSPNKTKEKTARLDPNAGLYISIASIAITIIALIIRK</sequence>
<evidence type="ECO:0000313" key="18">
    <source>
        <dbReference type="EMBL" id="AZI34134.1"/>
    </source>
</evidence>
<evidence type="ECO:0000256" key="5">
    <source>
        <dbReference type="ARBA" id="ARBA00022597"/>
    </source>
</evidence>
<proteinExistence type="inferred from homology"/>
<dbReference type="KEGG" id="ccas:EIB73_13550"/>
<keyword evidence="3" id="KW-0813">Transport</keyword>
<evidence type="ECO:0000256" key="11">
    <source>
        <dbReference type="ARBA" id="ARBA00023136"/>
    </source>
</evidence>
<keyword evidence="9" id="KW-0406">Ion transport</keyword>
<evidence type="ECO:0000256" key="4">
    <source>
        <dbReference type="ARBA" id="ARBA00022452"/>
    </source>
</evidence>
<dbReference type="PANTHER" id="PTHR33619">
    <property type="entry name" value="POLYSACCHARIDE EXPORT PROTEIN GFCE-RELATED"/>
    <property type="match status" value="1"/>
</dbReference>
<dbReference type="GO" id="GO:0015288">
    <property type="term" value="F:porin activity"/>
    <property type="evidence" value="ECO:0007669"/>
    <property type="project" value="UniProtKB-KW"/>
</dbReference>
<feature type="domain" description="SLBB" evidence="17">
    <location>
        <begin position="153"/>
        <end position="232"/>
    </location>
</feature>
<dbReference type="Pfam" id="PF02563">
    <property type="entry name" value="Poly_export"/>
    <property type="match status" value="1"/>
</dbReference>
<evidence type="ECO:0000256" key="12">
    <source>
        <dbReference type="ARBA" id="ARBA00023139"/>
    </source>
</evidence>
<evidence type="ECO:0000256" key="2">
    <source>
        <dbReference type="ARBA" id="ARBA00009450"/>
    </source>
</evidence>
<dbReference type="GO" id="GO:0006811">
    <property type="term" value="P:monoatomic ion transport"/>
    <property type="evidence" value="ECO:0007669"/>
    <property type="project" value="UniProtKB-KW"/>
</dbReference>
<feature type="domain" description="Polysaccharide export protein N-terminal" evidence="16">
    <location>
        <begin position="48"/>
        <end position="148"/>
    </location>
</feature>
<comment type="similarity">
    <text evidence="2">Belongs to the BexD/CtrA/VexA family.</text>
</comment>
<evidence type="ECO:0000256" key="10">
    <source>
        <dbReference type="ARBA" id="ARBA00023114"/>
    </source>
</evidence>
<dbReference type="Proteomes" id="UP000270185">
    <property type="component" value="Chromosome"/>
</dbReference>
<comment type="subcellular location">
    <subcellularLocation>
        <location evidence="1">Cell outer membrane</location>
        <topology evidence="1">Multi-pass membrane protein</topology>
    </subcellularLocation>
</comment>
<keyword evidence="10" id="KW-0626">Porin</keyword>
<protein>
    <submittedName>
        <fullName evidence="18">Polysaccharide export protein</fullName>
    </submittedName>
</protein>
<dbReference type="InterPro" id="IPR003715">
    <property type="entry name" value="Poly_export_N"/>
</dbReference>
<evidence type="ECO:0000259" key="17">
    <source>
        <dbReference type="Pfam" id="PF22461"/>
    </source>
</evidence>
<evidence type="ECO:0000313" key="19">
    <source>
        <dbReference type="Proteomes" id="UP000270185"/>
    </source>
</evidence>
<dbReference type="OrthoDB" id="662756at2"/>
<dbReference type="Pfam" id="PF22461">
    <property type="entry name" value="SLBB_2"/>
    <property type="match status" value="1"/>
</dbReference>
<dbReference type="AlphaFoldDB" id="A0A3G8XV83"/>
<keyword evidence="8" id="KW-0625">Polysaccharide transport</keyword>
<evidence type="ECO:0000256" key="15">
    <source>
        <dbReference type="SAM" id="Phobius"/>
    </source>
</evidence>
<evidence type="ECO:0000256" key="6">
    <source>
        <dbReference type="ARBA" id="ARBA00022692"/>
    </source>
</evidence>
<dbReference type="Gene3D" id="3.10.560.10">
    <property type="entry name" value="Outer membrane lipoprotein wza domain like"/>
    <property type="match status" value="1"/>
</dbReference>
<keyword evidence="5" id="KW-0762">Sugar transport</keyword>
<reference evidence="19" key="1">
    <citation type="submission" date="2018-11" db="EMBL/GenBank/DDBJ databases">
        <title>Proposal to divide the Flavobacteriaceae and reorganize its genera based on Amino Acid Identity values calculated from whole genome sequences.</title>
        <authorList>
            <person name="Nicholson A.C."/>
            <person name="Gulvik C.A."/>
            <person name="Whitney A.M."/>
            <person name="Humrighouse B.W."/>
            <person name="Bell M."/>
            <person name="Holmes B."/>
            <person name="Steigerwalt A.G."/>
            <person name="Villarma A."/>
            <person name="Sheth M."/>
            <person name="Batra D."/>
            <person name="Pryor J."/>
            <person name="Bernardet J.-F."/>
            <person name="Hugo C."/>
            <person name="Kampfer P."/>
            <person name="Newman J.D."/>
            <person name="McQuiston J.R."/>
        </authorList>
    </citation>
    <scope>NUCLEOTIDE SEQUENCE [LARGE SCALE GENOMIC DNA]</scope>
    <source>
        <strain evidence="19">G0081</strain>
    </source>
</reference>
<feature type="transmembrane region" description="Helical" evidence="15">
    <location>
        <begin position="248"/>
        <end position="266"/>
    </location>
</feature>
<dbReference type="GO" id="GO:0046930">
    <property type="term" value="C:pore complex"/>
    <property type="evidence" value="ECO:0007669"/>
    <property type="project" value="UniProtKB-KW"/>
</dbReference>
<dbReference type="GO" id="GO:0009279">
    <property type="term" value="C:cell outer membrane"/>
    <property type="evidence" value="ECO:0007669"/>
    <property type="project" value="UniProtKB-SubCell"/>
</dbReference>
<keyword evidence="12" id="KW-0564">Palmitate</keyword>
<dbReference type="InterPro" id="IPR054765">
    <property type="entry name" value="SLBB_dom"/>
</dbReference>
<keyword evidence="13" id="KW-0998">Cell outer membrane</keyword>
<evidence type="ECO:0000256" key="13">
    <source>
        <dbReference type="ARBA" id="ARBA00023237"/>
    </source>
</evidence>
<dbReference type="EMBL" id="CP034159">
    <property type="protein sequence ID" value="AZI34134.1"/>
    <property type="molecule type" value="Genomic_DNA"/>
</dbReference>
<keyword evidence="19" id="KW-1185">Reference proteome</keyword>
<dbReference type="RefSeq" id="WP_125025770.1">
    <property type="nucleotide sequence ID" value="NZ_CP034159.1"/>
</dbReference>
<organism evidence="18 19">
    <name type="scientific">Kaistella carnis</name>
    <dbReference type="NCBI Taxonomy" id="1241979"/>
    <lineage>
        <taxon>Bacteria</taxon>
        <taxon>Pseudomonadati</taxon>
        <taxon>Bacteroidota</taxon>
        <taxon>Flavobacteriia</taxon>
        <taxon>Flavobacteriales</taxon>
        <taxon>Weeksellaceae</taxon>
        <taxon>Chryseobacterium group</taxon>
        <taxon>Kaistella</taxon>
    </lineage>
</organism>
<evidence type="ECO:0000259" key="16">
    <source>
        <dbReference type="Pfam" id="PF02563"/>
    </source>
</evidence>
<evidence type="ECO:0000256" key="7">
    <source>
        <dbReference type="ARBA" id="ARBA00022729"/>
    </source>
</evidence>
<keyword evidence="15" id="KW-1133">Transmembrane helix</keyword>
<keyword evidence="7" id="KW-0732">Signal</keyword>
<evidence type="ECO:0000256" key="1">
    <source>
        <dbReference type="ARBA" id="ARBA00004571"/>
    </source>
</evidence>
<keyword evidence="4" id="KW-1134">Transmembrane beta strand</keyword>
<name>A0A3G8XV83_9FLAO</name>
<evidence type="ECO:0000256" key="3">
    <source>
        <dbReference type="ARBA" id="ARBA00022448"/>
    </source>
</evidence>
<dbReference type="PANTHER" id="PTHR33619:SF3">
    <property type="entry name" value="POLYSACCHARIDE EXPORT PROTEIN GFCE-RELATED"/>
    <property type="match status" value="1"/>
</dbReference>
<dbReference type="GO" id="GO:0015159">
    <property type="term" value="F:polysaccharide transmembrane transporter activity"/>
    <property type="evidence" value="ECO:0007669"/>
    <property type="project" value="InterPro"/>
</dbReference>
<evidence type="ECO:0000256" key="14">
    <source>
        <dbReference type="ARBA" id="ARBA00023288"/>
    </source>
</evidence>
<dbReference type="InterPro" id="IPR049712">
    <property type="entry name" value="Poly_export"/>
</dbReference>
<keyword evidence="6 15" id="KW-0812">Transmembrane</keyword>
<evidence type="ECO:0000256" key="8">
    <source>
        <dbReference type="ARBA" id="ARBA00023047"/>
    </source>
</evidence>
<gene>
    <name evidence="18" type="ORF">EIB73_13550</name>
</gene>